<evidence type="ECO:0000313" key="6">
    <source>
        <dbReference type="Proteomes" id="UP000562124"/>
    </source>
</evidence>
<keyword evidence="3" id="KW-0804">Transcription</keyword>
<dbReference type="InterPro" id="IPR036390">
    <property type="entry name" value="WH_DNA-bd_sf"/>
</dbReference>
<evidence type="ECO:0000256" key="2">
    <source>
        <dbReference type="ARBA" id="ARBA00023125"/>
    </source>
</evidence>
<keyword evidence="1" id="KW-0805">Transcription regulation</keyword>
<protein>
    <submittedName>
        <fullName evidence="5">GntR family transcriptional regulator</fullName>
    </submittedName>
</protein>
<dbReference type="InterPro" id="IPR000524">
    <property type="entry name" value="Tscrpt_reg_HTH_GntR"/>
</dbReference>
<evidence type="ECO:0000256" key="3">
    <source>
        <dbReference type="ARBA" id="ARBA00023163"/>
    </source>
</evidence>
<keyword evidence="2" id="KW-0238">DNA-binding</keyword>
<dbReference type="EMBL" id="JABCJJ010000023">
    <property type="protein sequence ID" value="NMR21073.1"/>
    <property type="molecule type" value="Genomic_DNA"/>
</dbReference>
<dbReference type="SUPFAM" id="SSF46785">
    <property type="entry name" value="Winged helix' DNA-binding domain"/>
    <property type="match status" value="1"/>
</dbReference>
<dbReference type="PANTHER" id="PTHR38445">
    <property type="entry name" value="HTH-TYPE TRANSCRIPTIONAL REPRESSOR YTRA"/>
    <property type="match status" value="1"/>
</dbReference>
<keyword evidence="6" id="KW-1185">Reference proteome</keyword>
<dbReference type="AlphaFoldDB" id="A0A7Y0M108"/>
<dbReference type="InterPro" id="IPR036388">
    <property type="entry name" value="WH-like_DNA-bd_sf"/>
</dbReference>
<dbReference type="GO" id="GO:0003700">
    <property type="term" value="F:DNA-binding transcription factor activity"/>
    <property type="evidence" value="ECO:0007669"/>
    <property type="project" value="InterPro"/>
</dbReference>
<organism evidence="5 6">
    <name type="scientific">Cellulomonas fimi</name>
    <dbReference type="NCBI Taxonomy" id="1708"/>
    <lineage>
        <taxon>Bacteria</taxon>
        <taxon>Bacillati</taxon>
        <taxon>Actinomycetota</taxon>
        <taxon>Actinomycetes</taxon>
        <taxon>Micrococcales</taxon>
        <taxon>Cellulomonadaceae</taxon>
        <taxon>Cellulomonas</taxon>
    </lineage>
</organism>
<evidence type="ECO:0000259" key="4">
    <source>
        <dbReference type="PROSITE" id="PS50949"/>
    </source>
</evidence>
<reference evidence="5 6" key="1">
    <citation type="submission" date="2020-04" db="EMBL/GenBank/DDBJ databases">
        <title>Sequencing and Assembly of C. fimi.</title>
        <authorList>
            <person name="Ramsey A.R."/>
        </authorList>
    </citation>
    <scope>NUCLEOTIDE SEQUENCE [LARGE SCALE GENOMIC DNA]</scope>
    <source>
        <strain evidence="5 6">SB</strain>
    </source>
</reference>
<sequence>MILAVDPRSPVPPYEQIRGQVAAAVRSGTLVPGTRLPTVRRLADDLGVAANTAARAYRELEQAGVVETRGRHGTFVAATGAAGDRAALAAALDYARRARELGLEDAEALRWVRDALKVAQA</sequence>
<name>A0A7Y0M108_CELFI</name>
<dbReference type="Pfam" id="PF00392">
    <property type="entry name" value="GntR"/>
    <property type="match status" value="1"/>
</dbReference>
<comment type="caution">
    <text evidence="5">The sequence shown here is derived from an EMBL/GenBank/DDBJ whole genome shotgun (WGS) entry which is preliminary data.</text>
</comment>
<dbReference type="Proteomes" id="UP000562124">
    <property type="component" value="Unassembled WGS sequence"/>
</dbReference>
<dbReference type="CDD" id="cd07377">
    <property type="entry name" value="WHTH_GntR"/>
    <property type="match status" value="1"/>
</dbReference>
<feature type="domain" description="HTH gntR-type" evidence="4">
    <location>
        <begin position="11"/>
        <end position="79"/>
    </location>
</feature>
<evidence type="ECO:0000256" key="1">
    <source>
        <dbReference type="ARBA" id="ARBA00023015"/>
    </source>
</evidence>
<dbReference type="PROSITE" id="PS50949">
    <property type="entry name" value="HTH_GNTR"/>
    <property type="match status" value="1"/>
</dbReference>
<dbReference type="SMART" id="SM00345">
    <property type="entry name" value="HTH_GNTR"/>
    <property type="match status" value="1"/>
</dbReference>
<proteinExistence type="predicted"/>
<dbReference type="Gene3D" id="1.10.10.10">
    <property type="entry name" value="Winged helix-like DNA-binding domain superfamily/Winged helix DNA-binding domain"/>
    <property type="match status" value="1"/>
</dbReference>
<evidence type="ECO:0000313" key="5">
    <source>
        <dbReference type="EMBL" id="NMR21073.1"/>
    </source>
</evidence>
<dbReference type="RefSeq" id="WP_169325452.1">
    <property type="nucleotide sequence ID" value="NZ_JABCJJ010000023.1"/>
</dbReference>
<dbReference type="PANTHER" id="PTHR38445:SF9">
    <property type="entry name" value="HTH-TYPE TRANSCRIPTIONAL REPRESSOR YTRA"/>
    <property type="match status" value="1"/>
</dbReference>
<accession>A0A7Y0M108</accession>
<dbReference type="GO" id="GO:0003677">
    <property type="term" value="F:DNA binding"/>
    <property type="evidence" value="ECO:0007669"/>
    <property type="project" value="UniProtKB-KW"/>
</dbReference>
<gene>
    <name evidence="5" type="ORF">HIR71_12720</name>
</gene>